<proteinExistence type="predicted"/>
<accession>A0A8S5RVS0</accession>
<sequence length="151" mass="18212">MLVITKLKNFFNEVHENINRSYEKPYYDNIIRQQRAPKEIENYFNSMELKMPELLQCLAELKIDKAKKIEQEIFTNIDNAINWYYKFYPAKTDAEKDSLLTVEWKRNKTKKIIQELIKRIENKSTIEEAKTILEDYNFTSPENKTKKSYIT</sequence>
<evidence type="ECO:0000313" key="1">
    <source>
        <dbReference type="EMBL" id="DAF42712.1"/>
    </source>
</evidence>
<organism evidence="1">
    <name type="scientific">Siphoviridae sp. ctHip2</name>
    <dbReference type="NCBI Taxonomy" id="2827830"/>
    <lineage>
        <taxon>Viruses</taxon>
        <taxon>Duplodnaviria</taxon>
        <taxon>Heunggongvirae</taxon>
        <taxon>Uroviricota</taxon>
        <taxon>Caudoviricetes</taxon>
    </lineage>
</organism>
<name>A0A8S5RVS0_9CAUD</name>
<reference evidence="1" key="1">
    <citation type="journal article" date="2021" name="Proc. Natl. Acad. Sci. U.S.A.">
        <title>A Catalog of Tens of Thousands of Viruses from Human Metagenomes Reveals Hidden Associations with Chronic Diseases.</title>
        <authorList>
            <person name="Tisza M.J."/>
            <person name="Buck C.B."/>
        </authorList>
    </citation>
    <scope>NUCLEOTIDE SEQUENCE</scope>
    <source>
        <strain evidence="1">CtHip2</strain>
    </source>
</reference>
<dbReference type="EMBL" id="BK032497">
    <property type="protein sequence ID" value="DAF42712.1"/>
    <property type="molecule type" value="Genomic_DNA"/>
</dbReference>
<protein>
    <submittedName>
        <fullName evidence="1">Uncharacterized protein</fullName>
    </submittedName>
</protein>